<keyword evidence="4" id="KW-0238">DNA-binding</keyword>
<dbReference type="GO" id="GO:0006270">
    <property type="term" value="P:DNA replication initiation"/>
    <property type="evidence" value="ECO:0007669"/>
    <property type="project" value="TreeGrafter"/>
</dbReference>
<comment type="subcellular location">
    <subcellularLocation>
        <location evidence="1">Nucleus</location>
    </subcellularLocation>
</comment>
<comment type="similarity">
    <text evidence="2">Belongs to the ORC3 family.</text>
</comment>
<name>A0A1E3P3C4_WICAA</name>
<dbReference type="RefSeq" id="XP_019039193.1">
    <property type="nucleotide sequence ID" value="XM_019184124.1"/>
</dbReference>
<gene>
    <name evidence="9" type="ORF">WICANDRAFT_68545</name>
</gene>
<feature type="domain" description="Origin recognition complex subunit 3 N-terminal" evidence="7">
    <location>
        <begin position="5"/>
        <end position="362"/>
    </location>
</feature>
<dbReference type="GO" id="GO:0005656">
    <property type="term" value="C:nuclear pre-replicative complex"/>
    <property type="evidence" value="ECO:0007669"/>
    <property type="project" value="TreeGrafter"/>
</dbReference>
<evidence type="ECO:0000256" key="3">
    <source>
        <dbReference type="ARBA" id="ARBA00022705"/>
    </source>
</evidence>
<dbReference type="InterPro" id="IPR045667">
    <property type="entry name" value="ORC3_N"/>
</dbReference>
<dbReference type="PANTHER" id="PTHR12748:SF0">
    <property type="entry name" value="ORIGIN RECOGNITION COMPLEX SUBUNIT 3"/>
    <property type="match status" value="1"/>
</dbReference>
<evidence type="ECO:0000256" key="2">
    <source>
        <dbReference type="ARBA" id="ARBA00010977"/>
    </source>
</evidence>
<dbReference type="Pfam" id="PF07034">
    <property type="entry name" value="ORC3_N"/>
    <property type="match status" value="1"/>
</dbReference>
<keyword evidence="5" id="KW-0539">Nucleus</keyword>
<evidence type="ECO:0000259" key="7">
    <source>
        <dbReference type="Pfam" id="PF07034"/>
    </source>
</evidence>
<feature type="region of interest" description="Disordered" evidence="6">
    <location>
        <begin position="174"/>
        <end position="197"/>
    </location>
</feature>
<dbReference type="PANTHER" id="PTHR12748">
    <property type="entry name" value="ORIGIN RECOGNITION COMPLEX SUBUNIT 3"/>
    <property type="match status" value="1"/>
</dbReference>
<dbReference type="InterPro" id="IPR020795">
    <property type="entry name" value="ORC3"/>
</dbReference>
<evidence type="ECO:0000256" key="1">
    <source>
        <dbReference type="ARBA" id="ARBA00004123"/>
    </source>
</evidence>
<sequence length="746" mass="86606">MDVSQFNESQKTVYVLRKPSKRQKIIESSQAVSEGAAVSINDPKVPFLRLLYGEEPIENVKLRYHLYQNSIQAQDTIAKKILDETSDQILTNISNIINLPINNEQLDSVLLLSSSSFTSSSSFISQLTSHLLNGDHNNHRVVRLSSKECNTIKVTLKKIVSSILYDTLADGDNFIDNDSDEEENNVSDESEEEEDDDDDILLQHKRLPFDLDSIVEWCQQIYSKKNESIDTTSTRIVLLFEDTDSFNIGLLNHLIKLIHRFTNRIPFRLIFNIGTNVENFSKKLDNELHFLLKFHQFKIEQTGLILNKIVSDIILQGDFLIGNESIYFLLNRFQNSTRDVNEFLKCLKFLKMSFFFNQPFAIIGEILQRQNGEILLNDSYYAAIKNTESFRDYINQSINSDQYDPDEILALINQDNKDNDLISKLVIKATNDYIKNLSNFKTVFKIITNVLLKHVSISKQTYLEILAKLTNKDELVRNQLLNEILTSLKKLEIDALEDLLHNINEEAANNDLLQSLNSKVKAVSIDLTALKETLNDPESSKIQFKIDYRKLLESLISTIDFFLKKSFKNPFELLFNEVFQLNDLDILKSTIIPQTRTIIEDSLTDPELYINMNNKSQTQDPLERLNIILNPIICELFQIYRETSLNLNIYDFYQVFKNSLRSEEIMKLFMEILDNTDLLEKYLNDADRFKFIYIFFNDADISNEMKFDKLMLVFFLQKCGELIDCGFLKQIKRKGDSLEKCIWRGL</sequence>
<dbReference type="Proteomes" id="UP000094112">
    <property type="component" value="Unassembled WGS sequence"/>
</dbReference>
<keyword evidence="10" id="KW-1185">Reference proteome</keyword>
<evidence type="ECO:0000259" key="8">
    <source>
        <dbReference type="Pfam" id="PF18137"/>
    </source>
</evidence>
<reference evidence="9 10" key="1">
    <citation type="journal article" date="2016" name="Proc. Natl. Acad. Sci. U.S.A.">
        <title>Comparative genomics of biotechnologically important yeasts.</title>
        <authorList>
            <person name="Riley R."/>
            <person name="Haridas S."/>
            <person name="Wolfe K.H."/>
            <person name="Lopes M.R."/>
            <person name="Hittinger C.T."/>
            <person name="Goeker M."/>
            <person name="Salamov A.A."/>
            <person name="Wisecaver J.H."/>
            <person name="Long T.M."/>
            <person name="Calvey C.H."/>
            <person name="Aerts A.L."/>
            <person name="Barry K.W."/>
            <person name="Choi C."/>
            <person name="Clum A."/>
            <person name="Coughlan A.Y."/>
            <person name="Deshpande S."/>
            <person name="Douglass A.P."/>
            <person name="Hanson S.J."/>
            <person name="Klenk H.-P."/>
            <person name="LaButti K.M."/>
            <person name="Lapidus A."/>
            <person name="Lindquist E.A."/>
            <person name="Lipzen A.M."/>
            <person name="Meier-Kolthoff J.P."/>
            <person name="Ohm R.A."/>
            <person name="Otillar R.P."/>
            <person name="Pangilinan J.L."/>
            <person name="Peng Y."/>
            <person name="Rokas A."/>
            <person name="Rosa C.A."/>
            <person name="Scheuner C."/>
            <person name="Sibirny A.A."/>
            <person name="Slot J.C."/>
            <person name="Stielow J.B."/>
            <person name="Sun H."/>
            <person name="Kurtzman C.P."/>
            <person name="Blackwell M."/>
            <person name="Grigoriev I.V."/>
            <person name="Jeffries T.W."/>
        </authorList>
    </citation>
    <scope>NUCLEOTIDE SEQUENCE [LARGE SCALE GENOMIC DNA]</scope>
    <source>
        <strain evidence="10">ATCC 58044 / CBS 1984 / NCYC 433 / NRRL Y-366-8</strain>
    </source>
</reference>
<accession>A0A1E3P3C4</accession>
<proteinExistence type="inferred from homology"/>
<dbReference type="STRING" id="683960.A0A1E3P3C4"/>
<evidence type="ECO:0000313" key="9">
    <source>
        <dbReference type="EMBL" id="ODQ59986.1"/>
    </source>
</evidence>
<keyword evidence="3" id="KW-0235">DNA replication</keyword>
<organism evidence="9 10">
    <name type="scientific">Wickerhamomyces anomalus (strain ATCC 58044 / CBS 1984 / NCYC 433 / NRRL Y-366-8)</name>
    <name type="common">Yeast</name>
    <name type="synonym">Hansenula anomala</name>
    <dbReference type="NCBI Taxonomy" id="683960"/>
    <lineage>
        <taxon>Eukaryota</taxon>
        <taxon>Fungi</taxon>
        <taxon>Dikarya</taxon>
        <taxon>Ascomycota</taxon>
        <taxon>Saccharomycotina</taxon>
        <taxon>Saccharomycetes</taxon>
        <taxon>Phaffomycetales</taxon>
        <taxon>Wickerhamomycetaceae</taxon>
        <taxon>Wickerhamomyces</taxon>
    </lineage>
</organism>
<evidence type="ECO:0000256" key="5">
    <source>
        <dbReference type="ARBA" id="ARBA00023242"/>
    </source>
</evidence>
<dbReference type="GO" id="GO:0005664">
    <property type="term" value="C:nuclear origin of replication recognition complex"/>
    <property type="evidence" value="ECO:0007669"/>
    <property type="project" value="InterPro"/>
</dbReference>
<dbReference type="EMBL" id="KV454210">
    <property type="protein sequence ID" value="ODQ59986.1"/>
    <property type="molecule type" value="Genomic_DNA"/>
</dbReference>
<dbReference type="Pfam" id="PF18137">
    <property type="entry name" value="WHD_ORC"/>
    <property type="match status" value="1"/>
</dbReference>
<evidence type="ECO:0000313" key="10">
    <source>
        <dbReference type="Proteomes" id="UP000094112"/>
    </source>
</evidence>
<feature type="domain" description="Origin recognition complex subunit 3 winged helix C-terminal" evidence="8">
    <location>
        <begin position="596"/>
        <end position="743"/>
    </location>
</feature>
<dbReference type="GO" id="GO:0031261">
    <property type="term" value="C:DNA replication preinitiation complex"/>
    <property type="evidence" value="ECO:0007669"/>
    <property type="project" value="TreeGrafter"/>
</dbReference>
<dbReference type="AlphaFoldDB" id="A0A1E3P3C4"/>
<dbReference type="GO" id="GO:0003688">
    <property type="term" value="F:DNA replication origin binding"/>
    <property type="evidence" value="ECO:0007669"/>
    <property type="project" value="TreeGrafter"/>
</dbReference>
<evidence type="ECO:0000256" key="6">
    <source>
        <dbReference type="SAM" id="MobiDB-lite"/>
    </source>
</evidence>
<evidence type="ECO:0000256" key="4">
    <source>
        <dbReference type="ARBA" id="ARBA00023125"/>
    </source>
</evidence>
<dbReference type="InterPro" id="IPR040855">
    <property type="entry name" value="ORC_WH_C"/>
</dbReference>
<dbReference type="OrthoDB" id="10265211at2759"/>
<dbReference type="CDD" id="cd20704">
    <property type="entry name" value="Orc3"/>
    <property type="match status" value="1"/>
</dbReference>
<protein>
    <submittedName>
        <fullName evidence="9">Uncharacterized protein</fullName>
    </submittedName>
</protein>
<dbReference type="GeneID" id="30201370"/>